<evidence type="ECO:0000256" key="8">
    <source>
        <dbReference type="ARBA" id="ARBA00023163"/>
    </source>
</evidence>
<dbReference type="CDD" id="cd17536">
    <property type="entry name" value="REC_YesN-like"/>
    <property type="match status" value="1"/>
</dbReference>
<keyword evidence="6" id="KW-0805">Transcription regulation</keyword>
<dbReference type="InterPro" id="IPR011006">
    <property type="entry name" value="CheY-like_superfamily"/>
</dbReference>
<dbReference type="SUPFAM" id="SSF52172">
    <property type="entry name" value="CheY-like"/>
    <property type="match status" value="1"/>
</dbReference>
<dbReference type="eggNOG" id="COG2207">
    <property type="taxonomic scope" value="Bacteria"/>
</dbReference>
<dbReference type="AlphaFoldDB" id="C0BXS3"/>
<keyword evidence="14" id="KW-1185">Reference proteome</keyword>
<dbReference type="Pfam" id="PF12833">
    <property type="entry name" value="HTH_18"/>
    <property type="match status" value="1"/>
</dbReference>
<evidence type="ECO:0000256" key="7">
    <source>
        <dbReference type="ARBA" id="ARBA00023125"/>
    </source>
</evidence>
<evidence type="ECO:0000313" key="13">
    <source>
        <dbReference type="EMBL" id="EEG75380.1"/>
    </source>
</evidence>
<dbReference type="GO" id="GO:0003700">
    <property type="term" value="F:DNA-binding transcription factor activity"/>
    <property type="evidence" value="ECO:0007669"/>
    <property type="project" value="InterPro"/>
</dbReference>
<evidence type="ECO:0000256" key="6">
    <source>
        <dbReference type="ARBA" id="ARBA00023015"/>
    </source>
</evidence>
<dbReference type="InterPro" id="IPR009057">
    <property type="entry name" value="Homeodomain-like_sf"/>
</dbReference>
<dbReference type="Pfam" id="PF17853">
    <property type="entry name" value="GGDEF_2"/>
    <property type="match status" value="1"/>
</dbReference>
<keyword evidence="4 10" id="KW-0597">Phosphoprotein</keyword>
<feature type="modified residue" description="4-aspartylphosphate" evidence="10">
    <location>
        <position position="58"/>
    </location>
</feature>
<evidence type="ECO:0000256" key="2">
    <source>
        <dbReference type="ARBA" id="ARBA00018672"/>
    </source>
</evidence>
<dbReference type="EMBL" id="ABYI02000012">
    <property type="protein sequence ID" value="EEG75380.1"/>
    <property type="molecule type" value="Genomic_DNA"/>
</dbReference>
<dbReference type="PROSITE" id="PS50110">
    <property type="entry name" value="RESPONSE_REGULATORY"/>
    <property type="match status" value="1"/>
</dbReference>
<keyword evidence="5" id="KW-0902">Two-component regulatory system</keyword>
<gene>
    <name evidence="13" type="ORF">CLOHYLEM_04610</name>
</gene>
<dbReference type="PROSITE" id="PS01124">
    <property type="entry name" value="HTH_ARAC_FAMILY_2"/>
    <property type="match status" value="1"/>
</dbReference>
<reference evidence="13" key="2">
    <citation type="submission" date="2013-06" db="EMBL/GenBank/DDBJ databases">
        <title>Draft genome sequence of Clostridium hylemonae (DSM 15053).</title>
        <authorList>
            <person name="Sudarsanam P."/>
            <person name="Ley R."/>
            <person name="Guruge J."/>
            <person name="Turnbaugh P.J."/>
            <person name="Mahowald M."/>
            <person name="Liep D."/>
            <person name="Gordon J."/>
        </authorList>
    </citation>
    <scope>NUCLEOTIDE SEQUENCE</scope>
    <source>
        <strain evidence="13">DSM 15053</strain>
    </source>
</reference>
<keyword evidence="8" id="KW-0804">Transcription</keyword>
<comment type="function">
    <text evidence="9">May play the central regulatory role in sporulation. It may be an element of the effector pathway responsible for the activation of sporulation genes in response to nutritional stress. Spo0A may act in concert with spo0H (a sigma factor) to control the expression of some genes that are critical to the sporulation process.</text>
</comment>
<protein>
    <recommendedName>
        <fullName evidence="2">Stage 0 sporulation protein A homolog</fullName>
    </recommendedName>
</protein>
<dbReference type="eggNOG" id="COG4753">
    <property type="taxonomic scope" value="Bacteria"/>
</dbReference>
<dbReference type="GO" id="GO:0043565">
    <property type="term" value="F:sequence-specific DNA binding"/>
    <property type="evidence" value="ECO:0007669"/>
    <property type="project" value="InterPro"/>
</dbReference>
<comment type="subcellular location">
    <subcellularLocation>
        <location evidence="1">Cytoplasm</location>
    </subcellularLocation>
</comment>
<dbReference type="SMART" id="SM00448">
    <property type="entry name" value="REC"/>
    <property type="match status" value="1"/>
</dbReference>
<feature type="domain" description="Response regulatory" evidence="12">
    <location>
        <begin position="6"/>
        <end position="123"/>
    </location>
</feature>
<feature type="domain" description="HTH araC/xylS-type" evidence="11">
    <location>
        <begin position="441"/>
        <end position="540"/>
    </location>
</feature>
<dbReference type="RefSeq" id="WP_006441943.1">
    <property type="nucleotide sequence ID" value="NZ_CP036524.1"/>
</dbReference>
<evidence type="ECO:0000259" key="12">
    <source>
        <dbReference type="PROSITE" id="PS50110"/>
    </source>
</evidence>
<dbReference type="Pfam" id="PF00072">
    <property type="entry name" value="Response_reg"/>
    <property type="match status" value="1"/>
</dbReference>
<keyword evidence="7" id="KW-0238">DNA-binding</keyword>
<evidence type="ECO:0000313" key="14">
    <source>
        <dbReference type="Proteomes" id="UP000004893"/>
    </source>
</evidence>
<evidence type="ECO:0000256" key="5">
    <source>
        <dbReference type="ARBA" id="ARBA00023012"/>
    </source>
</evidence>
<dbReference type="SUPFAM" id="SSF46689">
    <property type="entry name" value="Homeodomain-like"/>
    <property type="match status" value="2"/>
</dbReference>
<proteinExistence type="predicted"/>
<dbReference type="InterPro" id="IPR001789">
    <property type="entry name" value="Sig_transdc_resp-reg_receiver"/>
</dbReference>
<dbReference type="STRING" id="553973.CLOHYLEM_04610"/>
<dbReference type="GO" id="GO:0000160">
    <property type="term" value="P:phosphorelay signal transduction system"/>
    <property type="evidence" value="ECO:0007669"/>
    <property type="project" value="UniProtKB-KW"/>
</dbReference>
<accession>C0BXS3</accession>
<dbReference type="Gene3D" id="3.40.50.2300">
    <property type="match status" value="1"/>
</dbReference>
<dbReference type="PANTHER" id="PTHR42713:SF3">
    <property type="entry name" value="TRANSCRIPTIONAL REGULATORY PROTEIN HPTR"/>
    <property type="match status" value="1"/>
</dbReference>
<evidence type="ECO:0000256" key="3">
    <source>
        <dbReference type="ARBA" id="ARBA00022490"/>
    </source>
</evidence>
<dbReference type="GO" id="GO:0005737">
    <property type="term" value="C:cytoplasm"/>
    <property type="evidence" value="ECO:0007669"/>
    <property type="project" value="UniProtKB-SubCell"/>
</dbReference>
<dbReference type="InterPro" id="IPR018060">
    <property type="entry name" value="HTH_AraC"/>
</dbReference>
<organism evidence="13 14">
    <name type="scientific">[Clostridium] hylemonae DSM 15053</name>
    <dbReference type="NCBI Taxonomy" id="553973"/>
    <lineage>
        <taxon>Bacteria</taxon>
        <taxon>Bacillati</taxon>
        <taxon>Bacillota</taxon>
        <taxon>Clostridia</taxon>
        <taxon>Lachnospirales</taxon>
        <taxon>Lachnospiraceae</taxon>
    </lineage>
</organism>
<dbReference type="InterPro" id="IPR051552">
    <property type="entry name" value="HptR"/>
</dbReference>
<dbReference type="HOGENOM" id="CLU_000445_5_0_9"/>
<evidence type="ECO:0000256" key="4">
    <source>
        <dbReference type="ARBA" id="ARBA00022553"/>
    </source>
</evidence>
<dbReference type="Gene3D" id="1.10.10.60">
    <property type="entry name" value="Homeodomain-like"/>
    <property type="match status" value="2"/>
</dbReference>
<evidence type="ECO:0000256" key="10">
    <source>
        <dbReference type="PROSITE-ProRule" id="PRU00169"/>
    </source>
</evidence>
<name>C0BXS3_9FIRM</name>
<evidence type="ECO:0000259" key="11">
    <source>
        <dbReference type="PROSITE" id="PS01124"/>
    </source>
</evidence>
<dbReference type="InterPro" id="IPR041522">
    <property type="entry name" value="CdaR_GGDEF"/>
</dbReference>
<sequence>MMEYYKILLVDDELEIRDGMIQKLDWHKLGYDVAAAAENGVEALEKAEQVQPDVIMTDIRMPFMDGLEFIGKVIELRPAVKIIVFSGFDDFEYAQKAINLGVEEYILKPVSARQLEQSLVRLKSKMDEELEQKRNIDLLRRSYEDSFPILKEQFFVSVIEGRMLPRQIEQWLNQYKLSFVSRYKVVAVLSAGDNSFPGGRKNDFAGSEELIPIAVRKTAEDIVGKYHELHSFFYSNYIVLVVALEWESQISLLCQEVNEACREGCRITSSDVTAGIGGIYTRWEELKYSFKEAENALEYSTLLRKEGRLAAYIKDVEPEDTTSRLQLEEQDERLLLNAIKGNNCDKVRSQIERFFARLEQASLPFYQYQMYIMEIFTVIMKLVNVYQLDTKAVFDGETNYISAVLGLHSLEEIKNWFITTCGRVSRLIQKERTDTGEKLIEKAKQYVEENYTDAELSVESLCDNLHISPAYFSTIFKKETGVNFISYLTDMRMEHAMKLLDTTDDKTYMIAAKSGYAEPNYFSYAFKKHVGMSPSKYRKRLEEQD</sequence>
<dbReference type="PANTHER" id="PTHR42713">
    <property type="entry name" value="HISTIDINE KINASE-RELATED"/>
    <property type="match status" value="1"/>
</dbReference>
<reference evidence="13" key="1">
    <citation type="submission" date="2009-02" db="EMBL/GenBank/DDBJ databases">
        <authorList>
            <person name="Fulton L."/>
            <person name="Clifton S."/>
            <person name="Fulton B."/>
            <person name="Xu J."/>
            <person name="Minx P."/>
            <person name="Pepin K.H."/>
            <person name="Johnson M."/>
            <person name="Bhonagiri V."/>
            <person name="Nash W.E."/>
            <person name="Mardis E.R."/>
            <person name="Wilson R.K."/>
        </authorList>
    </citation>
    <scope>NUCLEOTIDE SEQUENCE [LARGE SCALE GENOMIC DNA]</scope>
    <source>
        <strain evidence="13">DSM 15053</strain>
    </source>
</reference>
<keyword evidence="3" id="KW-0963">Cytoplasm</keyword>
<comment type="caution">
    <text evidence="13">The sequence shown here is derived from an EMBL/GenBank/DDBJ whole genome shotgun (WGS) entry which is preliminary data.</text>
</comment>
<evidence type="ECO:0000256" key="1">
    <source>
        <dbReference type="ARBA" id="ARBA00004496"/>
    </source>
</evidence>
<dbReference type="Proteomes" id="UP000004893">
    <property type="component" value="Unassembled WGS sequence"/>
</dbReference>
<evidence type="ECO:0000256" key="9">
    <source>
        <dbReference type="ARBA" id="ARBA00024867"/>
    </source>
</evidence>
<dbReference type="SMART" id="SM00342">
    <property type="entry name" value="HTH_ARAC"/>
    <property type="match status" value="1"/>
</dbReference>